<dbReference type="EMBL" id="CP007139">
    <property type="protein sequence ID" value="AIE84285.1"/>
    <property type="molecule type" value="Genomic_DNA"/>
</dbReference>
<evidence type="ECO:0000313" key="3">
    <source>
        <dbReference type="EMBL" id="AIE84285.1"/>
    </source>
</evidence>
<dbReference type="PANTHER" id="PTHR44520">
    <property type="entry name" value="RESPONSE REGULATOR RCP1-RELATED"/>
    <property type="match status" value="1"/>
</dbReference>
<dbReference type="Pfam" id="PF00072">
    <property type="entry name" value="Response_reg"/>
    <property type="match status" value="1"/>
</dbReference>
<dbReference type="SMART" id="SM00448">
    <property type="entry name" value="REC"/>
    <property type="match status" value="1"/>
</dbReference>
<dbReference type="SUPFAM" id="SSF52172">
    <property type="entry name" value="CheY-like"/>
    <property type="match status" value="1"/>
</dbReference>
<accession>A0A068NNE7</accession>
<dbReference type="RefSeq" id="WP_158409131.1">
    <property type="nucleotide sequence ID" value="NZ_CP007139.1"/>
</dbReference>
<protein>
    <submittedName>
        <fullName evidence="3">Response regulator receiver domain-containing protein</fullName>
    </submittedName>
</protein>
<dbReference type="CDD" id="cd17557">
    <property type="entry name" value="REC_Rcp-like"/>
    <property type="match status" value="1"/>
</dbReference>
<feature type="domain" description="Response regulatory" evidence="2">
    <location>
        <begin position="7"/>
        <end position="132"/>
    </location>
</feature>
<evidence type="ECO:0000313" key="4">
    <source>
        <dbReference type="Proteomes" id="UP000027982"/>
    </source>
</evidence>
<evidence type="ECO:0000256" key="1">
    <source>
        <dbReference type="PROSITE-ProRule" id="PRU00169"/>
    </source>
</evidence>
<dbReference type="InterPro" id="IPR052893">
    <property type="entry name" value="TCS_response_regulator"/>
</dbReference>
<dbReference type="Proteomes" id="UP000027982">
    <property type="component" value="Chromosome"/>
</dbReference>
<proteinExistence type="predicted"/>
<organism evidence="3 4">
    <name type="scientific">Fimbriimonas ginsengisoli Gsoil 348</name>
    <dbReference type="NCBI Taxonomy" id="661478"/>
    <lineage>
        <taxon>Bacteria</taxon>
        <taxon>Bacillati</taxon>
        <taxon>Armatimonadota</taxon>
        <taxon>Fimbriimonadia</taxon>
        <taxon>Fimbriimonadales</taxon>
        <taxon>Fimbriimonadaceae</taxon>
        <taxon>Fimbriimonas</taxon>
    </lineage>
</organism>
<feature type="modified residue" description="4-aspartylphosphate" evidence="1">
    <location>
        <position position="65"/>
    </location>
</feature>
<dbReference type="eggNOG" id="COG0745">
    <property type="taxonomic scope" value="Bacteria"/>
</dbReference>
<dbReference type="AlphaFoldDB" id="A0A068NNE7"/>
<dbReference type="InterPro" id="IPR001789">
    <property type="entry name" value="Sig_transdc_resp-reg_receiver"/>
</dbReference>
<reference evidence="3 4" key="1">
    <citation type="journal article" date="2014" name="PLoS ONE">
        <title>The first complete genome sequence of the class fimbriimonadia in the phylum armatimonadetes.</title>
        <authorList>
            <person name="Hu Z.Y."/>
            <person name="Wang Y.Z."/>
            <person name="Im W.T."/>
            <person name="Wang S.Y."/>
            <person name="Zhao G.P."/>
            <person name="Zheng H.J."/>
            <person name="Quan Z.X."/>
        </authorList>
    </citation>
    <scope>NUCLEOTIDE SEQUENCE [LARGE SCALE GENOMIC DNA]</scope>
    <source>
        <strain evidence="3">Gsoil 348</strain>
    </source>
</reference>
<dbReference type="InterPro" id="IPR011006">
    <property type="entry name" value="CheY-like_superfamily"/>
</dbReference>
<dbReference type="PROSITE" id="PS50110">
    <property type="entry name" value="RESPONSE_REGULATORY"/>
    <property type="match status" value="1"/>
</dbReference>
<dbReference type="STRING" id="661478.OP10G_0917"/>
<dbReference type="GO" id="GO:0000160">
    <property type="term" value="P:phosphorelay signal transduction system"/>
    <property type="evidence" value="ECO:0007669"/>
    <property type="project" value="InterPro"/>
</dbReference>
<dbReference type="Gene3D" id="3.40.50.2300">
    <property type="match status" value="1"/>
</dbReference>
<keyword evidence="4" id="KW-1185">Reference proteome</keyword>
<dbReference type="PANTHER" id="PTHR44520:SF1">
    <property type="entry name" value="TWO-COMPONENT SYSTEM REGULATORY PROTEIN"/>
    <property type="match status" value="1"/>
</dbReference>
<name>A0A068NNE7_FIMGI</name>
<dbReference type="KEGG" id="fgi:OP10G_0917"/>
<sequence>MIHEPATLILIEDTPDDEQLALRALRQLGVPLMVKVARDGEAGVKLLGLDDANADGPVPDLVLCDLKLPKLSGDEILRRARASERLKDVPFVIFSSSDETSDIDRCKALGATDYVPKPVDYELYQESVREITTSHLRKGPTFCVLPEENGVQRRPK</sequence>
<gene>
    <name evidence="3" type="ORF">OP10G_0917</name>
</gene>
<dbReference type="OrthoDB" id="9793549at2"/>
<keyword evidence="1" id="KW-0597">Phosphoprotein</keyword>
<dbReference type="HOGENOM" id="CLU_000445_69_17_0"/>
<evidence type="ECO:0000259" key="2">
    <source>
        <dbReference type="PROSITE" id="PS50110"/>
    </source>
</evidence>